<dbReference type="Pfam" id="PF13482">
    <property type="entry name" value="RNase_H_2"/>
    <property type="match status" value="1"/>
</dbReference>
<dbReference type="Pfam" id="PF14520">
    <property type="entry name" value="HHH_5"/>
    <property type="match status" value="1"/>
</dbReference>
<feature type="region of interest" description="Disordered" evidence="1">
    <location>
        <begin position="366"/>
        <end position="386"/>
    </location>
</feature>
<reference evidence="3 4" key="1">
    <citation type="submission" date="2016-02" db="EMBL/GenBank/DDBJ databases">
        <title>Genome sequence of Halalkalicoccus paucihalophilus DSM 24557.</title>
        <authorList>
            <person name="Poehlein A."/>
            <person name="Daniel R."/>
        </authorList>
    </citation>
    <scope>NUCLEOTIDE SEQUENCE [LARGE SCALE GENOMIC DNA]</scope>
    <source>
        <strain evidence="3 4">DSM 24557</strain>
    </source>
</reference>
<name>A0A151AB35_9EURY</name>
<dbReference type="InterPro" id="IPR036397">
    <property type="entry name" value="RNaseH_sf"/>
</dbReference>
<dbReference type="InterPro" id="IPR010995">
    <property type="entry name" value="DNA_repair_Rad51/TF_NusA_a-hlx"/>
</dbReference>
<dbReference type="GO" id="GO:0003676">
    <property type="term" value="F:nucleic acid binding"/>
    <property type="evidence" value="ECO:0007669"/>
    <property type="project" value="InterPro"/>
</dbReference>
<dbReference type="AlphaFoldDB" id="A0A151AB35"/>
<dbReference type="SUPFAM" id="SSF47794">
    <property type="entry name" value="Rad51 N-terminal domain-like"/>
    <property type="match status" value="1"/>
</dbReference>
<evidence type="ECO:0000256" key="1">
    <source>
        <dbReference type="SAM" id="MobiDB-lite"/>
    </source>
</evidence>
<dbReference type="GO" id="GO:0000166">
    <property type="term" value="F:nucleotide binding"/>
    <property type="evidence" value="ECO:0007669"/>
    <property type="project" value="InterPro"/>
</dbReference>
<gene>
    <name evidence="3" type="ORF">HAPAU_31810</name>
</gene>
<dbReference type="EMBL" id="LTAZ01000012">
    <property type="protein sequence ID" value="KYH24804.1"/>
    <property type="molecule type" value="Genomic_DNA"/>
</dbReference>
<evidence type="ECO:0000313" key="3">
    <source>
        <dbReference type="EMBL" id="KYH24804.1"/>
    </source>
</evidence>
<dbReference type="Proteomes" id="UP000075321">
    <property type="component" value="Unassembled WGS sequence"/>
</dbReference>
<accession>A0A151AB35</accession>
<dbReference type="OrthoDB" id="50367at2157"/>
<organism evidence="3 4">
    <name type="scientific">Halalkalicoccus paucihalophilus</name>
    <dbReference type="NCBI Taxonomy" id="1008153"/>
    <lineage>
        <taxon>Archaea</taxon>
        <taxon>Methanobacteriati</taxon>
        <taxon>Methanobacteriota</taxon>
        <taxon>Stenosarchaea group</taxon>
        <taxon>Halobacteria</taxon>
        <taxon>Halobacteriales</taxon>
        <taxon>Halococcaceae</taxon>
        <taxon>Halalkalicoccus</taxon>
    </lineage>
</organism>
<dbReference type="Gene3D" id="1.10.150.20">
    <property type="entry name" value="5' to 3' exonuclease, C-terminal subdomain"/>
    <property type="match status" value="1"/>
</dbReference>
<sequence>MYESNTLDPSTPTYVLSNLLELNVDTTTLSTTLLGYDAYSSQFAHDDVARTYCHISSQLPTGYRREWGGLEIIGGGVEAGYAGSPLVTLSCRTDGQVLTERLQPTSLGLQALTGVGRTRARQLRDAGFTSRERIATTDIATLAAVRGFGRLTAERVQQSAQAIANNEVVRTTEKPLPSGKPVYIDIETDGLSPTITWLIGVLDGSSADGEYLSFLQTDPDEPAGALEEFMHWYTTTASHRPLVAYNGWQFDFDVIQDHIIEYCPQYETDWTSIYRFDPYQWAVKDGNAILPGRTNKLEDVATALGYEPMAEEITGEMVARIYQQWMTNQSSATEPEWNTFEIYCEDDVRGLATVYEALKASSRIVSTDAPSRDTGASTTQGQLSDW</sequence>
<feature type="domain" description="YprB ribonuclease H-like" evidence="2">
    <location>
        <begin position="182"/>
        <end position="358"/>
    </location>
</feature>
<protein>
    <submittedName>
        <fullName evidence="3">DNA repair and recombination protein RadA</fullName>
    </submittedName>
</protein>
<keyword evidence="4" id="KW-1185">Reference proteome</keyword>
<evidence type="ECO:0000313" key="4">
    <source>
        <dbReference type="Proteomes" id="UP000075321"/>
    </source>
</evidence>
<dbReference type="PATRIC" id="fig|1008153.3.peg.3324"/>
<evidence type="ECO:0000259" key="2">
    <source>
        <dbReference type="Pfam" id="PF13482"/>
    </source>
</evidence>
<dbReference type="InterPro" id="IPR038720">
    <property type="entry name" value="YprB_RNase_H-like_dom"/>
</dbReference>
<dbReference type="InterPro" id="IPR012337">
    <property type="entry name" value="RNaseH-like_sf"/>
</dbReference>
<dbReference type="SUPFAM" id="SSF53098">
    <property type="entry name" value="Ribonuclease H-like"/>
    <property type="match status" value="1"/>
</dbReference>
<comment type="caution">
    <text evidence="3">The sequence shown here is derived from an EMBL/GenBank/DDBJ whole genome shotgun (WGS) entry which is preliminary data.</text>
</comment>
<proteinExistence type="predicted"/>
<dbReference type="Gene3D" id="3.30.420.10">
    <property type="entry name" value="Ribonuclease H-like superfamily/Ribonuclease H"/>
    <property type="match status" value="1"/>
</dbReference>